<dbReference type="InterPro" id="IPR050951">
    <property type="entry name" value="Retrovirus_Pol_polyprotein"/>
</dbReference>
<evidence type="ECO:0000313" key="2">
    <source>
        <dbReference type="Proteomes" id="UP001279734"/>
    </source>
</evidence>
<dbReference type="SUPFAM" id="SSF56672">
    <property type="entry name" value="DNA/RNA polymerases"/>
    <property type="match status" value="1"/>
</dbReference>
<dbReference type="Proteomes" id="UP001279734">
    <property type="component" value="Unassembled WGS sequence"/>
</dbReference>
<dbReference type="Gene3D" id="3.30.70.270">
    <property type="match status" value="1"/>
</dbReference>
<sequence length="118" mass="13659">MKIYIGDMLVKTKTINDHIYDLIESFEVLCVHQIKLNPSKCIFEVSSGKFLSFIISHWGIEVNPEKIKAFTNMTPPWNVKDVQWLIGRLIALSHFLAKPGDKYQPFFKTLRGTKANEF</sequence>
<dbReference type="InterPro" id="IPR043502">
    <property type="entry name" value="DNA/RNA_pol_sf"/>
</dbReference>
<protein>
    <submittedName>
        <fullName evidence="1">Uncharacterized protein</fullName>
    </submittedName>
</protein>
<accession>A0AAD3TK19</accession>
<dbReference type="PANTHER" id="PTHR37984">
    <property type="entry name" value="PROTEIN CBG26694"/>
    <property type="match status" value="1"/>
</dbReference>
<dbReference type="InterPro" id="IPR043128">
    <property type="entry name" value="Rev_trsase/Diguanyl_cyclase"/>
</dbReference>
<name>A0AAD3TK19_NEPGR</name>
<evidence type="ECO:0000313" key="1">
    <source>
        <dbReference type="EMBL" id="GMH30167.1"/>
    </source>
</evidence>
<dbReference type="AlphaFoldDB" id="A0AAD3TK19"/>
<reference evidence="1" key="1">
    <citation type="submission" date="2023-05" db="EMBL/GenBank/DDBJ databases">
        <title>Nepenthes gracilis genome sequencing.</title>
        <authorList>
            <person name="Fukushima K."/>
        </authorList>
    </citation>
    <scope>NUCLEOTIDE SEQUENCE</scope>
    <source>
        <strain evidence="1">SING2019-196</strain>
    </source>
</reference>
<keyword evidence="2" id="KW-1185">Reference proteome</keyword>
<proteinExistence type="predicted"/>
<organism evidence="1 2">
    <name type="scientific">Nepenthes gracilis</name>
    <name type="common">Slender pitcher plant</name>
    <dbReference type="NCBI Taxonomy" id="150966"/>
    <lineage>
        <taxon>Eukaryota</taxon>
        <taxon>Viridiplantae</taxon>
        <taxon>Streptophyta</taxon>
        <taxon>Embryophyta</taxon>
        <taxon>Tracheophyta</taxon>
        <taxon>Spermatophyta</taxon>
        <taxon>Magnoliopsida</taxon>
        <taxon>eudicotyledons</taxon>
        <taxon>Gunneridae</taxon>
        <taxon>Pentapetalae</taxon>
        <taxon>Caryophyllales</taxon>
        <taxon>Nepenthaceae</taxon>
        <taxon>Nepenthes</taxon>
    </lineage>
</organism>
<comment type="caution">
    <text evidence="1">The sequence shown here is derived from an EMBL/GenBank/DDBJ whole genome shotgun (WGS) entry which is preliminary data.</text>
</comment>
<dbReference type="PANTHER" id="PTHR37984:SF7">
    <property type="entry name" value="INTEGRASE CATALYTIC DOMAIN-CONTAINING PROTEIN"/>
    <property type="match status" value="1"/>
</dbReference>
<dbReference type="EMBL" id="BSYO01000037">
    <property type="protein sequence ID" value="GMH30167.1"/>
    <property type="molecule type" value="Genomic_DNA"/>
</dbReference>
<gene>
    <name evidence="1" type="ORF">Nepgr_032010</name>
</gene>